<gene>
    <name evidence="1" type="ORF">ETD86_12370</name>
</gene>
<keyword evidence="2" id="KW-1185">Reference proteome</keyword>
<comment type="caution">
    <text evidence="1">The sequence shown here is derived from an EMBL/GenBank/DDBJ whole genome shotgun (WGS) entry which is preliminary data.</text>
</comment>
<proteinExistence type="predicted"/>
<evidence type="ECO:0000313" key="1">
    <source>
        <dbReference type="EMBL" id="TMR22229.1"/>
    </source>
</evidence>
<reference evidence="1 2" key="1">
    <citation type="submission" date="2019-05" db="EMBL/GenBank/DDBJ databases">
        <title>Draft genome sequence of Nonomuraea turkmeniaca DSM 43926.</title>
        <authorList>
            <person name="Saricaoglu S."/>
            <person name="Isik K."/>
        </authorList>
    </citation>
    <scope>NUCLEOTIDE SEQUENCE [LARGE SCALE GENOMIC DNA]</scope>
    <source>
        <strain evidence="1 2">DSM 43926</strain>
    </source>
</reference>
<organism evidence="1 2">
    <name type="scientific">Nonomuraea turkmeniaca</name>
    <dbReference type="NCBI Taxonomy" id="103838"/>
    <lineage>
        <taxon>Bacteria</taxon>
        <taxon>Bacillati</taxon>
        <taxon>Actinomycetota</taxon>
        <taxon>Actinomycetes</taxon>
        <taxon>Streptosporangiales</taxon>
        <taxon>Streptosporangiaceae</taxon>
        <taxon>Nonomuraea</taxon>
    </lineage>
</organism>
<sequence>MAFELIESAPARRRAVTAPHLVALVRAGVKVAQPTPQPRRGAGRLRLLLYRQSPAGRIQRRTPMRCRQARAIQAARATSATRTMMPILRGVPIAPWSSITVAGAAALFRAGAVAWPDAGAVAATGEAAITPAFTFTVAFALEGSVAVTVTRHSPLGSGSAEW</sequence>
<protein>
    <submittedName>
        <fullName evidence="1">Uncharacterized protein</fullName>
    </submittedName>
</protein>
<dbReference type="Proteomes" id="UP000309128">
    <property type="component" value="Unassembled WGS sequence"/>
</dbReference>
<dbReference type="OrthoDB" id="9793302at2"/>
<dbReference type="AlphaFoldDB" id="A0A5S4FNM1"/>
<name>A0A5S4FNM1_9ACTN</name>
<accession>A0A5S4FNM1</accession>
<dbReference type="EMBL" id="VCKY01000032">
    <property type="protein sequence ID" value="TMR22229.1"/>
    <property type="molecule type" value="Genomic_DNA"/>
</dbReference>
<evidence type="ECO:0000313" key="2">
    <source>
        <dbReference type="Proteomes" id="UP000309128"/>
    </source>
</evidence>